<dbReference type="EMBL" id="MU266410">
    <property type="protein sequence ID" value="KAH7925070.1"/>
    <property type="molecule type" value="Genomic_DNA"/>
</dbReference>
<gene>
    <name evidence="1" type="ORF">BV22DRAFT_1195477</name>
</gene>
<evidence type="ECO:0000313" key="2">
    <source>
        <dbReference type="Proteomes" id="UP000790709"/>
    </source>
</evidence>
<comment type="caution">
    <text evidence="1">The sequence shown here is derived from an EMBL/GenBank/DDBJ whole genome shotgun (WGS) entry which is preliminary data.</text>
</comment>
<proteinExistence type="predicted"/>
<keyword evidence="2" id="KW-1185">Reference proteome</keyword>
<dbReference type="Proteomes" id="UP000790709">
    <property type="component" value="Unassembled WGS sequence"/>
</dbReference>
<sequence length="242" mass="27017">MPVPNEPKQLTLYRFKASLFSHVVELALLEAEAIYKVCEIDLLNKPEWFTARVNPAAKVPAITYGGPEAPPEDPSPLAEKITESSVILQFIADIYPESGLLPENPILRARVRFFIDSVTTKLTYPYLDFLSGLKTYASLLEGIDAIQELLPAAGEYAVGNTYTIADATIVPVAAWLMLTCQTEVGKFAPGEARKLGEELHGLRYARFLEYTRMMLERPSTKAVFDEGLVESVWRIYFAQPRA</sequence>
<reference evidence="1" key="1">
    <citation type="journal article" date="2021" name="New Phytol.">
        <title>Evolutionary innovations through gain and loss of genes in the ectomycorrhizal Boletales.</title>
        <authorList>
            <person name="Wu G."/>
            <person name="Miyauchi S."/>
            <person name="Morin E."/>
            <person name="Kuo A."/>
            <person name="Drula E."/>
            <person name="Varga T."/>
            <person name="Kohler A."/>
            <person name="Feng B."/>
            <person name="Cao Y."/>
            <person name="Lipzen A."/>
            <person name="Daum C."/>
            <person name="Hundley H."/>
            <person name="Pangilinan J."/>
            <person name="Johnson J."/>
            <person name="Barry K."/>
            <person name="LaButti K."/>
            <person name="Ng V."/>
            <person name="Ahrendt S."/>
            <person name="Min B."/>
            <person name="Choi I.G."/>
            <person name="Park H."/>
            <person name="Plett J.M."/>
            <person name="Magnuson J."/>
            <person name="Spatafora J.W."/>
            <person name="Nagy L.G."/>
            <person name="Henrissat B."/>
            <person name="Grigoriev I.V."/>
            <person name="Yang Z.L."/>
            <person name="Xu J."/>
            <person name="Martin F.M."/>
        </authorList>
    </citation>
    <scope>NUCLEOTIDE SEQUENCE</scope>
    <source>
        <strain evidence="1">KUC20120723A-06</strain>
    </source>
</reference>
<protein>
    <submittedName>
        <fullName evidence="1">Uncharacterized protein</fullName>
    </submittedName>
</protein>
<accession>A0ACB8BI73</accession>
<organism evidence="1 2">
    <name type="scientific">Leucogyrophana mollusca</name>
    <dbReference type="NCBI Taxonomy" id="85980"/>
    <lineage>
        <taxon>Eukaryota</taxon>
        <taxon>Fungi</taxon>
        <taxon>Dikarya</taxon>
        <taxon>Basidiomycota</taxon>
        <taxon>Agaricomycotina</taxon>
        <taxon>Agaricomycetes</taxon>
        <taxon>Agaricomycetidae</taxon>
        <taxon>Boletales</taxon>
        <taxon>Boletales incertae sedis</taxon>
        <taxon>Leucogyrophana</taxon>
    </lineage>
</organism>
<name>A0ACB8BI73_9AGAM</name>
<evidence type="ECO:0000313" key="1">
    <source>
        <dbReference type="EMBL" id="KAH7925070.1"/>
    </source>
</evidence>